<evidence type="ECO:0000256" key="6">
    <source>
        <dbReference type="ARBA" id="ARBA00036320"/>
    </source>
</evidence>
<protein>
    <recommendedName>
        <fullName evidence="7">trypsin</fullName>
        <ecNumber evidence="7">3.4.21.4</ecNumber>
    </recommendedName>
</protein>
<keyword evidence="2" id="KW-0964">Secreted</keyword>
<dbReference type="GO" id="GO:0005615">
    <property type="term" value="C:extracellular space"/>
    <property type="evidence" value="ECO:0007669"/>
    <property type="project" value="TreeGrafter"/>
</dbReference>
<evidence type="ECO:0000256" key="7">
    <source>
        <dbReference type="ARBA" id="ARBA00038868"/>
    </source>
</evidence>
<sequence>MFSQSLWRPAALLLGSSAWFLDGAIRSPLEKIIGGYECPPNSQPWQVYLTSNGQHWFLVCAVCLCRLYLCSCVSCRFQCWMYPVFLRLKTVSFIPRLHRSSPSQIVTHTDTFLIIFLFFSFFFSSPGDSGGPVGCNGELWGVVSLGEDCPKQGKPGVHAEVCRYIDWTKNIINCLLKKWMRPRLSISQNHSILSGQIKQNTLQP</sequence>
<evidence type="ECO:0000256" key="3">
    <source>
        <dbReference type="ARBA" id="ARBA00022670"/>
    </source>
</evidence>
<keyword evidence="5" id="KW-0720">Serine protease</keyword>
<keyword evidence="3" id="KW-0645">Protease</keyword>
<evidence type="ECO:0000256" key="1">
    <source>
        <dbReference type="ARBA" id="ARBA00004613"/>
    </source>
</evidence>
<dbReference type="Ensembl" id="ENSSRHT00000051146.1">
    <property type="protein sequence ID" value="ENSSRHP00000049741.1"/>
    <property type="gene ID" value="ENSSRHG00000025050.1"/>
</dbReference>
<reference evidence="9" key="2">
    <citation type="submission" date="2025-09" db="UniProtKB">
        <authorList>
            <consortium name="Ensembl"/>
        </authorList>
    </citation>
    <scope>IDENTIFICATION</scope>
</reference>
<evidence type="ECO:0000259" key="8">
    <source>
        <dbReference type="Pfam" id="PF00089"/>
    </source>
</evidence>
<dbReference type="InterPro" id="IPR009003">
    <property type="entry name" value="Peptidase_S1_PA"/>
</dbReference>
<dbReference type="EC" id="3.4.21.4" evidence="7"/>
<dbReference type="GO" id="GO:0004252">
    <property type="term" value="F:serine-type endopeptidase activity"/>
    <property type="evidence" value="ECO:0007669"/>
    <property type="project" value="UniProtKB-EC"/>
</dbReference>
<evidence type="ECO:0000256" key="2">
    <source>
        <dbReference type="ARBA" id="ARBA00022525"/>
    </source>
</evidence>
<keyword evidence="4" id="KW-0378">Hydrolase</keyword>
<dbReference type="SUPFAM" id="SSF50494">
    <property type="entry name" value="Trypsin-like serine proteases"/>
    <property type="match status" value="1"/>
</dbReference>
<dbReference type="PANTHER" id="PTHR24264">
    <property type="entry name" value="TRYPSIN-RELATED"/>
    <property type="match status" value="1"/>
</dbReference>
<proteinExistence type="predicted"/>
<dbReference type="PANTHER" id="PTHR24264:SF65">
    <property type="entry name" value="SRCR DOMAIN-CONTAINING PROTEIN"/>
    <property type="match status" value="1"/>
</dbReference>
<evidence type="ECO:0000256" key="4">
    <source>
        <dbReference type="ARBA" id="ARBA00022801"/>
    </source>
</evidence>
<keyword evidence="10" id="KW-1185">Reference proteome</keyword>
<comment type="catalytic activity">
    <reaction evidence="6">
        <text>Preferential cleavage: Arg-|-Xaa, Lys-|-Xaa.</text>
        <dbReference type="EC" id="3.4.21.4"/>
    </reaction>
</comment>
<dbReference type="InterPro" id="IPR043504">
    <property type="entry name" value="Peptidase_S1_PA_chymotrypsin"/>
</dbReference>
<dbReference type="AlphaFoldDB" id="A0A673JDJ7"/>
<comment type="subcellular location">
    <subcellularLocation>
        <location evidence="1">Secreted</location>
    </subcellularLocation>
</comment>
<organism evidence="9 10">
    <name type="scientific">Sinocyclocheilus rhinocerous</name>
    <dbReference type="NCBI Taxonomy" id="307959"/>
    <lineage>
        <taxon>Eukaryota</taxon>
        <taxon>Metazoa</taxon>
        <taxon>Chordata</taxon>
        <taxon>Craniata</taxon>
        <taxon>Vertebrata</taxon>
        <taxon>Euteleostomi</taxon>
        <taxon>Actinopterygii</taxon>
        <taxon>Neopterygii</taxon>
        <taxon>Teleostei</taxon>
        <taxon>Ostariophysi</taxon>
        <taxon>Cypriniformes</taxon>
        <taxon>Cyprinidae</taxon>
        <taxon>Cyprininae</taxon>
        <taxon>Sinocyclocheilus</taxon>
    </lineage>
</organism>
<accession>A0A673JDJ7</accession>
<dbReference type="GO" id="GO:0006508">
    <property type="term" value="P:proteolysis"/>
    <property type="evidence" value="ECO:0007669"/>
    <property type="project" value="UniProtKB-KW"/>
</dbReference>
<reference evidence="9" key="1">
    <citation type="submission" date="2025-08" db="UniProtKB">
        <authorList>
            <consortium name="Ensembl"/>
        </authorList>
    </citation>
    <scope>IDENTIFICATION</scope>
</reference>
<evidence type="ECO:0000313" key="10">
    <source>
        <dbReference type="Proteomes" id="UP000472270"/>
    </source>
</evidence>
<dbReference type="InterPro" id="IPR001254">
    <property type="entry name" value="Trypsin_dom"/>
</dbReference>
<feature type="domain" description="Peptidase S1" evidence="8">
    <location>
        <begin position="125"/>
        <end position="167"/>
    </location>
</feature>
<dbReference type="Proteomes" id="UP000472270">
    <property type="component" value="Unassembled WGS sequence"/>
</dbReference>
<dbReference type="Gene3D" id="2.40.10.10">
    <property type="entry name" value="Trypsin-like serine proteases"/>
    <property type="match status" value="1"/>
</dbReference>
<dbReference type="InterPro" id="IPR050127">
    <property type="entry name" value="Serine_Proteases_S1"/>
</dbReference>
<dbReference type="Pfam" id="PF00089">
    <property type="entry name" value="Trypsin"/>
    <property type="match status" value="1"/>
</dbReference>
<evidence type="ECO:0000256" key="5">
    <source>
        <dbReference type="ARBA" id="ARBA00022825"/>
    </source>
</evidence>
<evidence type="ECO:0000313" key="9">
    <source>
        <dbReference type="Ensembl" id="ENSSRHP00000049741.1"/>
    </source>
</evidence>
<name>A0A673JDJ7_9TELE</name>